<organism evidence="5 6">
    <name type="scientific">Amycolatopsis rubida</name>
    <dbReference type="NCBI Taxonomy" id="112413"/>
    <lineage>
        <taxon>Bacteria</taxon>
        <taxon>Bacillati</taxon>
        <taxon>Actinomycetota</taxon>
        <taxon>Actinomycetes</taxon>
        <taxon>Pseudonocardiales</taxon>
        <taxon>Pseudonocardiaceae</taxon>
        <taxon>Amycolatopsis</taxon>
    </lineage>
</organism>
<proteinExistence type="predicted"/>
<protein>
    <submittedName>
        <fullName evidence="5">Transcriptional regulator, LacI family</fullName>
    </submittedName>
</protein>
<evidence type="ECO:0000256" key="3">
    <source>
        <dbReference type="ARBA" id="ARBA00023163"/>
    </source>
</evidence>
<sequence>MQRVTRDDVARLAGTSPAVVSYVLNNGPRPVAPATRARVEQAIAELGYRPNLVARALRSTRSNVLGLVVPDSSEGYFTQLTHAVERAAFARGSLVLLGNSAFSRDQELRYAESLANMRVDGLLLVRAEVAGAAATHSALDVPVVYLHHHAPAGTAAPSVVLDNKTGGRLTTEHLLGHGYREIGCLTGTARSGPVAERARGWTEAMRAAKRSAGNVVRTGLDRHAARADIRRWLQSPERPRAIMATADGLALDTLTVAAELGLSVPKDLAVIGFGGTDAAAHSWPALSTAGHSFDDFADAAVSTLDQLRDNTQPEDRILDVRLTARASCGCD</sequence>
<evidence type="ECO:0000313" key="5">
    <source>
        <dbReference type="EMBL" id="SFQ52605.1"/>
    </source>
</evidence>
<dbReference type="RefSeq" id="WP_093576241.1">
    <property type="nucleotide sequence ID" value="NZ_FOWC01000014.1"/>
</dbReference>
<evidence type="ECO:0000256" key="1">
    <source>
        <dbReference type="ARBA" id="ARBA00023015"/>
    </source>
</evidence>
<dbReference type="EMBL" id="FOWC01000014">
    <property type="protein sequence ID" value="SFQ52605.1"/>
    <property type="molecule type" value="Genomic_DNA"/>
</dbReference>
<dbReference type="CDD" id="cd06267">
    <property type="entry name" value="PBP1_LacI_sugar_binding-like"/>
    <property type="match status" value="1"/>
</dbReference>
<dbReference type="Pfam" id="PF13377">
    <property type="entry name" value="Peripla_BP_3"/>
    <property type="match status" value="1"/>
</dbReference>
<dbReference type="GO" id="GO:0000976">
    <property type="term" value="F:transcription cis-regulatory region binding"/>
    <property type="evidence" value="ECO:0007669"/>
    <property type="project" value="TreeGrafter"/>
</dbReference>
<dbReference type="STRING" id="112413.SAMN05421854_11466"/>
<keyword evidence="3" id="KW-0804">Transcription</keyword>
<gene>
    <name evidence="5" type="ORF">SAMN05421854_11466</name>
</gene>
<dbReference type="SMART" id="SM00354">
    <property type="entry name" value="HTH_LACI"/>
    <property type="match status" value="1"/>
</dbReference>
<dbReference type="PROSITE" id="PS50932">
    <property type="entry name" value="HTH_LACI_2"/>
    <property type="match status" value="1"/>
</dbReference>
<dbReference type="InterPro" id="IPR028082">
    <property type="entry name" value="Peripla_BP_I"/>
</dbReference>
<dbReference type="InterPro" id="IPR046335">
    <property type="entry name" value="LacI/GalR-like_sensor"/>
</dbReference>
<dbReference type="PANTHER" id="PTHR30146:SF109">
    <property type="entry name" value="HTH-TYPE TRANSCRIPTIONAL REGULATOR GALS"/>
    <property type="match status" value="1"/>
</dbReference>
<evidence type="ECO:0000256" key="2">
    <source>
        <dbReference type="ARBA" id="ARBA00023125"/>
    </source>
</evidence>
<feature type="domain" description="HTH lacI-type" evidence="4">
    <location>
        <begin position="4"/>
        <end position="59"/>
    </location>
</feature>
<dbReference type="AlphaFoldDB" id="A0A1I5Z8B0"/>
<evidence type="ECO:0000313" key="6">
    <source>
        <dbReference type="Proteomes" id="UP000199137"/>
    </source>
</evidence>
<evidence type="ECO:0000259" key="4">
    <source>
        <dbReference type="PROSITE" id="PS50932"/>
    </source>
</evidence>
<dbReference type="CDD" id="cd01392">
    <property type="entry name" value="HTH_LacI"/>
    <property type="match status" value="1"/>
</dbReference>
<dbReference type="InterPro" id="IPR010982">
    <property type="entry name" value="Lambda_DNA-bd_dom_sf"/>
</dbReference>
<reference evidence="5 6" key="1">
    <citation type="submission" date="2016-10" db="EMBL/GenBank/DDBJ databases">
        <authorList>
            <person name="de Groot N.N."/>
        </authorList>
    </citation>
    <scope>NUCLEOTIDE SEQUENCE [LARGE SCALE GENOMIC DNA]</scope>
    <source>
        <strain evidence="5 6">DSM 44637</strain>
    </source>
</reference>
<accession>A0A1I5Z8B0</accession>
<dbReference type="OrthoDB" id="37081at2"/>
<dbReference type="Gene3D" id="3.40.50.2300">
    <property type="match status" value="2"/>
</dbReference>
<dbReference type="Proteomes" id="UP000199137">
    <property type="component" value="Unassembled WGS sequence"/>
</dbReference>
<dbReference type="SUPFAM" id="SSF47413">
    <property type="entry name" value="lambda repressor-like DNA-binding domains"/>
    <property type="match status" value="1"/>
</dbReference>
<keyword evidence="1" id="KW-0805">Transcription regulation</keyword>
<dbReference type="PANTHER" id="PTHR30146">
    <property type="entry name" value="LACI-RELATED TRANSCRIPTIONAL REPRESSOR"/>
    <property type="match status" value="1"/>
</dbReference>
<dbReference type="Pfam" id="PF00356">
    <property type="entry name" value="LacI"/>
    <property type="match status" value="1"/>
</dbReference>
<dbReference type="Gene3D" id="1.10.260.40">
    <property type="entry name" value="lambda repressor-like DNA-binding domains"/>
    <property type="match status" value="1"/>
</dbReference>
<dbReference type="GO" id="GO:0003700">
    <property type="term" value="F:DNA-binding transcription factor activity"/>
    <property type="evidence" value="ECO:0007669"/>
    <property type="project" value="TreeGrafter"/>
</dbReference>
<name>A0A1I5Z8B0_9PSEU</name>
<keyword evidence="2" id="KW-0238">DNA-binding</keyword>
<dbReference type="InterPro" id="IPR000843">
    <property type="entry name" value="HTH_LacI"/>
</dbReference>
<dbReference type="SUPFAM" id="SSF53822">
    <property type="entry name" value="Periplasmic binding protein-like I"/>
    <property type="match status" value="1"/>
</dbReference>